<dbReference type="EMBL" id="CP001631">
    <property type="protein sequence ID" value="ACU53889.1"/>
    <property type="molecule type" value="Genomic_DNA"/>
</dbReference>
<evidence type="ECO:0000313" key="1">
    <source>
        <dbReference type="EMBL" id="ACU53889.1"/>
    </source>
</evidence>
<keyword evidence="2" id="KW-1185">Reference proteome</keyword>
<organism evidence="1 2">
    <name type="scientific">Acidimicrobium ferrooxidans (strain DSM 10331 / JCM 15462 / NBRC 103882 / ICP)</name>
    <dbReference type="NCBI Taxonomy" id="525909"/>
    <lineage>
        <taxon>Bacteria</taxon>
        <taxon>Bacillati</taxon>
        <taxon>Actinomycetota</taxon>
        <taxon>Acidimicrobiia</taxon>
        <taxon>Acidimicrobiales</taxon>
        <taxon>Acidimicrobiaceae</taxon>
        <taxon>Acidimicrobium</taxon>
    </lineage>
</organism>
<evidence type="ECO:0000313" key="2">
    <source>
        <dbReference type="Proteomes" id="UP000000771"/>
    </source>
</evidence>
<accession>C7LYT1</accession>
<dbReference type="HOGENOM" id="CLU_2696072_0_0_11"/>
<sequence>MRRVVWLGIGATLGAIGARRLGRLGASSVDARVRRETRRLRRDLAAAIEAGRHEVRVATANERSRRRGSRRSG</sequence>
<dbReference type="STRING" id="525909.Afer_0950"/>
<name>C7LYT1_ACIFD</name>
<dbReference type="RefSeq" id="WP_015798378.1">
    <property type="nucleotide sequence ID" value="NC_013124.1"/>
</dbReference>
<protein>
    <submittedName>
        <fullName evidence="1">Uncharacterized protein</fullName>
    </submittedName>
</protein>
<gene>
    <name evidence="1" type="ordered locus">Afer_0950</name>
</gene>
<proteinExistence type="predicted"/>
<dbReference type="Proteomes" id="UP000000771">
    <property type="component" value="Chromosome"/>
</dbReference>
<dbReference type="AlphaFoldDB" id="C7LYT1"/>
<dbReference type="KEGG" id="afo:Afer_0950"/>
<reference evidence="1 2" key="1">
    <citation type="journal article" date="2009" name="Stand. Genomic Sci.">
        <title>Complete genome sequence of Acidimicrobium ferrooxidans type strain (ICP).</title>
        <authorList>
            <person name="Clum A."/>
            <person name="Nolan M."/>
            <person name="Lang E."/>
            <person name="Glavina Del Rio T."/>
            <person name="Tice H."/>
            <person name="Copeland A."/>
            <person name="Cheng J.F."/>
            <person name="Lucas S."/>
            <person name="Chen F."/>
            <person name="Bruce D."/>
            <person name="Goodwin L."/>
            <person name="Pitluck S."/>
            <person name="Ivanova N."/>
            <person name="Mavrommatis K."/>
            <person name="Mikhailova N."/>
            <person name="Pati A."/>
            <person name="Chen A."/>
            <person name="Palaniappan K."/>
            <person name="Goker M."/>
            <person name="Spring S."/>
            <person name="Land M."/>
            <person name="Hauser L."/>
            <person name="Chang Y.J."/>
            <person name="Jeffries C.C."/>
            <person name="Chain P."/>
            <person name="Bristow J."/>
            <person name="Eisen J.A."/>
            <person name="Markowitz V."/>
            <person name="Hugenholtz P."/>
            <person name="Kyrpides N.C."/>
            <person name="Klenk H.P."/>
            <person name="Lapidus A."/>
        </authorList>
    </citation>
    <scope>NUCLEOTIDE SEQUENCE [LARGE SCALE GENOMIC DNA]</scope>
    <source>
        <strain evidence="2">DSM 10331 / JCM 15462 / NBRC 103882 / ICP</strain>
    </source>
</reference>